<dbReference type="PIRSF" id="PIRSF006755">
    <property type="entry name" value="DTB_synth"/>
    <property type="match status" value="1"/>
</dbReference>
<dbReference type="Pfam" id="PF13500">
    <property type="entry name" value="AAA_26"/>
    <property type="match status" value="1"/>
</dbReference>
<dbReference type="UniPathway" id="UPA00078"/>
<dbReference type="SUPFAM" id="SSF52540">
    <property type="entry name" value="P-loop containing nucleoside triphosphate hydrolases"/>
    <property type="match status" value="1"/>
</dbReference>
<name>A0A0A8L0E5_9SACH</name>
<sequence>MTKIIFVTGTGTDVGKTFVSSLLVHKWKANYWKPIQTGLESDTGDTETISRFPNEITDWKPKLFPPRFQMKKPLSPFNAMEFEANIDISLSDFCIPPAEYLGSEVLVVEGAGGLFVPITKKLEITTDLIHSLVERYPQHEVGILVVANSGLGTLNHTMLTVEHLNNHGLRDNFLGCILNGRPNKINADTLRLFGVKIFCEVDRCETKEDMEMALRKVPSVYDLHCNDK</sequence>
<dbReference type="EMBL" id="CCBQ010000001">
    <property type="protein sequence ID" value="CDO91669.1"/>
    <property type="molecule type" value="Genomic_DNA"/>
</dbReference>
<dbReference type="Gene3D" id="3.40.50.300">
    <property type="entry name" value="P-loop containing nucleotide triphosphate hydrolases"/>
    <property type="match status" value="1"/>
</dbReference>
<dbReference type="GO" id="GO:0004141">
    <property type="term" value="F:dethiobiotin synthase activity"/>
    <property type="evidence" value="ECO:0007669"/>
    <property type="project" value="InterPro"/>
</dbReference>
<comment type="caution">
    <text evidence="1">The sequence shown here is derived from an EMBL/GenBank/DDBJ whole genome shotgun (WGS) entry which is preliminary data.</text>
</comment>
<dbReference type="Proteomes" id="UP000031516">
    <property type="component" value="Unassembled WGS sequence"/>
</dbReference>
<organism evidence="1 2">
    <name type="scientific">Kluyveromyces dobzhanskii CBS 2104</name>
    <dbReference type="NCBI Taxonomy" id="1427455"/>
    <lineage>
        <taxon>Eukaryota</taxon>
        <taxon>Fungi</taxon>
        <taxon>Dikarya</taxon>
        <taxon>Ascomycota</taxon>
        <taxon>Saccharomycotina</taxon>
        <taxon>Saccharomycetes</taxon>
        <taxon>Saccharomycetales</taxon>
        <taxon>Saccharomycetaceae</taxon>
        <taxon>Kluyveromyces</taxon>
    </lineage>
</organism>
<keyword evidence="2" id="KW-1185">Reference proteome</keyword>
<dbReference type="GO" id="GO:0005524">
    <property type="term" value="F:ATP binding"/>
    <property type="evidence" value="ECO:0007669"/>
    <property type="project" value="InterPro"/>
</dbReference>
<dbReference type="NCBIfam" id="TIGR00347">
    <property type="entry name" value="bioD"/>
    <property type="match status" value="1"/>
</dbReference>
<evidence type="ECO:0000313" key="1">
    <source>
        <dbReference type="EMBL" id="CDO91669.1"/>
    </source>
</evidence>
<reference evidence="1 2" key="1">
    <citation type="submission" date="2014-03" db="EMBL/GenBank/DDBJ databases">
        <title>The genome of Kluyveromyces dobzhanskii.</title>
        <authorList>
            <person name="Nystedt B."/>
            <person name="Astrom S."/>
        </authorList>
    </citation>
    <scope>NUCLEOTIDE SEQUENCE [LARGE SCALE GENOMIC DNA]</scope>
    <source>
        <strain evidence="1 2">CBS 2104</strain>
    </source>
</reference>
<dbReference type="InterPro" id="IPR027417">
    <property type="entry name" value="P-loop_NTPase"/>
</dbReference>
<dbReference type="OrthoDB" id="425114at2759"/>
<evidence type="ECO:0000313" key="2">
    <source>
        <dbReference type="Proteomes" id="UP000031516"/>
    </source>
</evidence>
<dbReference type="InterPro" id="IPR004472">
    <property type="entry name" value="DTB_synth_BioD"/>
</dbReference>
<dbReference type="PANTHER" id="PTHR43210">
    <property type="entry name" value="DETHIOBIOTIN SYNTHETASE"/>
    <property type="match status" value="1"/>
</dbReference>
<dbReference type="PANTHER" id="PTHR43210:SF5">
    <property type="entry name" value="DETHIOBIOTIN SYNTHETASE"/>
    <property type="match status" value="1"/>
</dbReference>
<proteinExistence type="inferred from homology"/>
<dbReference type="AlphaFoldDB" id="A0A0A8L0E5"/>
<dbReference type="GO" id="GO:0009102">
    <property type="term" value="P:biotin biosynthetic process"/>
    <property type="evidence" value="ECO:0007669"/>
    <property type="project" value="UniProtKB-UniPathway"/>
</dbReference>
<dbReference type="HAMAP" id="MF_00336">
    <property type="entry name" value="BioD"/>
    <property type="match status" value="1"/>
</dbReference>
<gene>
    <name evidence="1" type="ORF">KLDO_g3</name>
</gene>
<dbReference type="CDD" id="cd03109">
    <property type="entry name" value="DTBS"/>
    <property type="match status" value="1"/>
</dbReference>
<accession>A0A0A8L0E5</accession>
<dbReference type="GO" id="GO:0000287">
    <property type="term" value="F:magnesium ion binding"/>
    <property type="evidence" value="ECO:0007669"/>
    <property type="project" value="InterPro"/>
</dbReference>
<protein>
    <submittedName>
        <fullName evidence="1">WGS project CCBQ000000000 data, contig 00028</fullName>
    </submittedName>
</protein>